<accession>A0A2T5BVA1</accession>
<dbReference type="Pfam" id="PF00512">
    <property type="entry name" value="HisKA"/>
    <property type="match status" value="1"/>
</dbReference>
<dbReference type="InterPro" id="IPR000014">
    <property type="entry name" value="PAS"/>
</dbReference>
<dbReference type="InterPro" id="IPR001789">
    <property type="entry name" value="Sig_transdc_resp-reg_receiver"/>
</dbReference>
<dbReference type="GO" id="GO:0000155">
    <property type="term" value="F:phosphorelay sensor kinase activity"/>
    <property type="evidence" value="ECO:0007669"/>
    <property type="project" value="InterPro"/>
</dbReference>
<dbReference type="InterPro" id="IPR003594">
    <property type="entry name" value="HATPase_dom"/>
</dbReference>
<dbReference type="SMART" id="SM00388">
    <property type="entry name" value="HisKA"/>
    <property type="match status" value="1"/>
</dbReference>
<comment type="catalytic activity">
    <reaction evidence="1">
        <text>ATP + protein L-histidine = ADP + protein N-phospho-L-histidine.</text>
        <dbReference type="EC" id="2.7.13.3"/>
    </reaction>
</comment>
<gene>
    <name evidence="13" type="ORF">C8N32_10225</name>
</gene>
<sequence>MIPFARLSSRLIRFSVHVAGWLWVLPVLAVFFFSVGIMIGSPIWGLIGVAIGMTLVVLSGLALFLASLGRRGRRRWRRMAEAAAFHLPSPAIVSDRRGHIVYANPAACKTFDARDGIDLGQVLGRVFASAEFMVHKLQNEALQNGAVSEDVATRRKRFRIQVHVFSRAAFFWQILEMPPETREKIFAEGQLPMLKIGRGGTILFMNVAAHRMLGTQPRHVDDLWPHGVPCSGALSELEAEGGSRYFRVIDMETPEGRREIYLCPQEEVEKPGDLDLLESLPVAFLKISVNGRIQMINRLGRDLLGVLGDAPRNFFELVEGPGRPVRDWLADTVRGRAVHRSEVLRVLREDRELFVQVALERVADGGVIAVLHDATDLKTLEAQFVQSQKMQAIGQLAGGVAHDFNNLLTAISGHCDLLLLRHDEGDPHYGDLMQINQNANRAASLVRQLLAFSRKQTLRPELIDLRDALTDLGHLLNRLVGETVALKLSHAPGACCIRADKRQMEQVIMNLVVNARDAMPDGGQVLIETLHYALNEELHRDRVVVPPGNYILIRVTDEGVGIAKDRLSKVFEPFYSTKKVGEGTGLGLSTAYGIVKQSGGFIFVDSVVGAGTSFTLYFPAAYPKEMVAISGQTATPPPKRQNSGTVLLVEDEAPVRAFAARALQMRGMNVIKASSAEEALEFLGDESLAVDVFVTDVIMPGLDGPSWVRQALETRPRTRVVFMSGYAEEAVADALAHIENSVFLPKPFSLADLTATVSAQLG</sequence>
<name>A0A2T5BVA1_9RHOB</name>
<dbReference type="SMART" id="SM00448">
    <property type="entry name" value="REC"/>
    <property type="match status" value="1"/>
</dbReference>
<dbReference type="Proteomes" id="UP000243859">
    <property type="component" value="Unassembled WGS sequence"/>
</dbReference>
<dbReference type="InterPro" id="IPR003661">
    <property type="entry name" value="HisK_dim/P_dom"/>
</dbReference>
<dbReference type="Gene3D" id="1.10.287.130">
    <property type="match status" value="1"/>
</dbReference>
<evidence type="ECO:0000256" key="5">
    <source>
        <dbReference type="ARBA" id="ARBA00022741"/>
    </source>
</evidence>
<dbReference type="SUPFAM" id="SSF47384">
    <property type="entry name" value="Homodimeric domain of signal transducing histidine kinase"/>
    <property type="match status" value="1"/>
</dbReference>
<evidence type="ECO:0000256" key="2">
    <source>
        <dbReference type="ARBA" id="ARBA00012438"/>
    </source>
</evidence>
<dbReference type="SUPFAM" id="SSF55785">
    <property type="entry name" value="PYP-like sensor domain (PAS domain)"/>
    <property type="match status" value="2"/>
</dbReference>
<evidence type="ECO:0000313" key="14">
    <source>
        <dbReference type="Proteomes" id="UP000243859"/>
    </source>
</evidence>
<feature type="domain" description="Histidine kinase" evidence="11">
    <location>
        <begin position="399"/>
        <end position="622"/>
    </location>
</feature>
<dbReference type="PROSITE" id="PS50109">
    <property type="entry name" value="HIS_KIN"/>
    <property type="match status" value="1"/>
</dbReference>
<dbReference type="CDD" id="cd00082">
    <property type="entry name" value="HisKA"/>
    <property type="match status" value="1"/>
</dbReference>
<feature type="domain" description="Response regulatory" evidence="12">
    <location>
        <begin position="645"/>
        <end position="761"/>
    </location>
</feature>
<dbReference type="Pfam" id="PF00072">
    <property type="entry name" value="Response_reg"/>
    <property type="match status" value="1"/>
</dbReference>
<keyword evidence="5" id="KW-0547">Nucleotide-binding</keyword>
<dbReference type="SUPFAM" id="SSF55874">
    <property type="entry name" value="ATPase domain of HSP90 chaperone/DNA topoisomerase II/histidine kinase"/>
    <property type="match status" value="1"/>
</dbReference>
<dbReference type="PRINTS" id="PR00344">
    <property type="entry name" value="BCTRLSENSOR"/>
</dbReference>
<dbReference type="PROSITE" id="PS50110">
    <property type="entry name" value="RESPONSE_REGULATORY"/>
    <property type="match status" value="1"/>
</dbReference>
<proteinExistence type="predicted"/>
<evidence type="ECO:0000256" key="10">
    <source>
        <dbReference type="SAM" id="Phobius"/>
    </source>
</evidence>
<organism evidence="13 14">
    <name type="scientific">Rhodovulum imhoffii</name>
    <dbReference type="NCBI Taxonomy" id="365340"/>
    <lineage>
        <taxon>Bacteria</taxon>
        <taxon>Pseudomonadati</taxon>
        <taxon>Pseudomonadota</taxon>
        <taxon>Alphaproteobacteria</taxon>
        <taxon>Rhodobacterales</taxon>
        <taxon>Paracoccaceae</taxon>
        <taxon>Rhodovulum</taxon>
    </lineage>
</organism>
<dbReference type="Pfam" id="PF00989">
    <property type="entry name" value="PAS"/>
    <property type="match status" value="1"/>
</dbReference>
<keyword evidence="10" id="KW-0812">Transmembrane</keyword>
<keyword evidence="3 9" id="KW-0597">Phosphoprotein</keyword>
<dbReference type="Gene3D" id="3.30.450.20">
    <property type="entry name" value="PAS domain"/>
    <property type="match status" value="2"/>
</dbReference>
<keyword evidence="4" id="KW-0808">Transferase</keyword>
<keyword evidence="6 13" id="KW-0418">Kinase</keyword>
<dbReference type="InterPro" id="IPR004358">
    <property type="entry name" value="Sig_transdc_His_kin-like_C"/>
</dbReference>
<dbReference type="CDD" id="cd00130">
    <property type="entry name" value="PAS"/>
    <property type="match status" value="1"/>
</dbReference>
<evidence type="ECO:0000256" key="8">
    <source>
        <dbReference type="ARBA" id="ARBA00023012"/>
    </source>
</evidence>
<dbReference type="AlphaFoldDB" id="A0A2T5BVA1"/>
<evidence type="ECO:0000256" key="3">
    <source>
        <dbReference type="ARBA" id="ARBA00022553"/>
    </source>
</evidence>
<feature type="transmembrane region" description="Helical" evidence="10">
    <location>
        <begin position="21"/>
        <end position="40"/>
    </location>
</feature>
<keyword evidence="10" id="KW-0472">Membrane</keyword>
<dbReference type="Gene3D" id="3.30.565.10">
    <property type="entry name" value="Histidine kinase-like ATPase, C-terminal domain"/>
    <property type="match status" value="1"/>
</dbReference>
<dbReference type="GO" id="GO:0005524">
    <property type="term" value="F:ATP binding"/>
    <property type="evidence" value="ECO:0007669"/>
    <property type="project" value="UniProtKB-KW"/>
</dbReference>
<dbReference type="SMART" id="SM00387">
    <property type="entry name" value="HATPase_c"/>
    <property type="match status" value="1"/>
</dbReference>
<keyword evidence="10" id="KW-1133">Transmembrane helix</keyword>
<dbReference type="EC" id="2.7.13.3" evidence="2"/>
<dbReference type="Gene3D" id="3.40.50.2300">
    <property type="match status" value="1"/>
</dbReference>
<reference evidence="13 14" key="1">
    <citation type="submission" date="2018-04" db="EMBL/GenBank/DDBJ databases">
        <title>Genomic Encyclopedia of Archaeal and Bacterial Type Strains, Phase II (KMG-II): from individual species to whole genera.</title>
        <authorList>
            <person name="Goeker M."/>
        </authorList>
    </citation>
    <scope>NUCLEOTIDE SEQUENCE [LARGE SCALE GENOMIC DNA]</scope>
    <source>
        <strain evidence="13 14">DSM 18064</strain>
    </source>
</reference>
<evidence type="ECO:0000313" key="13">
    <source>
        <dbReference type="EMBL" id="PTN03504.1"/>
    </source>
</evidence>
<evidence type="ECO:0000256" key="4">
    <source>
        <dbReference type="ARBA" id="ARBA00022679"/>
    </source>
</evidence>
<evidence type="ECO:0000256" key="7">
    <source>
        <dbReference type="ARBA" id="ARBA00022840"/>
    </source>
</evidence>
<dbReference type="FunFam" id="1.10.287.130:FF:000037">
    <property type="entry name" value="Hybrid sensor histidine kinase/response regulator"/>
    <property type="match status" value="1"/>
</dbReference>
<evidence type="ECO:0000256" key="6">
    <source>
        <dbReference type="ARBA" id="ARBA00022777"/>
    </source>
</evidence>
<dbReference type="InterPro" id="IPR013767">
    <property type="entry name" value="PAS_fold"/>
</dbReference>
<keyword evidence="14" id="KW-1185">Reference proteome</keyword>
<dbReference type="InterPro" id="IPR036097">
    <property type="entry name" value="HisK_dim/P_sf"/>
</dbReference>
<comment type="caution">
    <text evidence="13">The sequence shown here is derived from an EMBL/GenBank/DDBJ whole genome shotgun (WGS) entry which is preliminary data.</text>
</comment>
<dbReference type="InterPro" id="IPR011006">
    <property type="entry name" value="CheY-like_superfamily"/>
</dbReference>
<keyword evidence="8" id="KW-0902">Two-component regulatory system</keyword>
<evidence type="ECO:0000259" key="11">
    <source>
        <dbReference type="PROSITE" id="PS50109"/>
    </source>
</evidence>
<dbReference type="GO" id="GO:0006355">
    <property type="term" value="P:regulation of DNA-templated transcription"/>
    <property type="evidence" value="ECO:0007669"/>
    <property type="project" value="InterPro"/>
</dbReference>
<protein>
    <recommendedName>
        <fullName evidence="2">histidine kinase</fullName>
        <ecNumber evidence="2">2.7.13.3</ecNumber>
    </recommendedName>
</protein>
<evidence type="ECO:0000256" key="1">
    <source>
        <dbReference type="ARBA" id="ARBA00000085"/>
    </source>
</evidence>
<dbReference type="EMBL" id="QAAA01000002">
    <property type="protein sequence ID" value="PTN03504.1"/>
    <property type="molecule type" value="Genomic_DNA"/>
</dbReference>
<evidence type="ECO:0000259" key="12">
    <source>
        <dbReference type="PROSITE" id="PS50110"/>
    </source>
</evidence>
<dbReference type="Pfam" id="PF02518">
    <property type="entry name" value="HATPase_c"/>
    <property type="match status" value="1"/>
</dbReference>
<dbReference type="InterPro" id="IPR005467">
    <property type="entry name" value="His_kinase_dom"/>
</dbReference>
<dbReference type="SUPFAM" id="SSF52172">
    <property type="entry name" value="CheY-like"/>
    <property type="match status" value="1"/>
</dbReference>
<dbReference type="SMART" id="SM00091">
    <property type="entry name" value="PAS"/>
    <property type="match status" value="3"/>
</dbReference>
<feature type="modified residue" description="4-aspartylphosphate" evidence="9">
    <location>
        <position position="696"/>
    </location>
</feature>
<feature type="transmembrane region" description="Helical" evidence="10">
    <location>
        <begin position="46"/>
        <end position="69"/>
    </location>
</feature>
<dbReference type="PANTHER" id="PTHR43065:SF42">
    <property type="entry name" value="TWO-COMPONENT SENSOR PPRA"/>
    <property type="match status" value="1"/>
</dbReference>
<keyword evidence="7" id="KW-0067">ATP-binding</keyword>
<dbReference type="PANTHER" id="PTHR43065">
    <property type="entry name" value="SENSOR HISTIDINE KINASE"/>
    <property type="match status" value="1"/>
</dbReference>
<evidence type="ECO:0000256" key="9">
    <source>
        <dbReference type="PROSITE-ProRule" id="PRU00169"/>
    </source>
</evidence>
<dbReference type="InterPro" id="IPR036890">
    <property type="entry name" value="HATPase_C_sf"/>
</dbReference>
<dbReference type="InterPro" id="IPR035965">
    <property type="entry name" value="PAS-like_dom_sf"/>
</dbReference>